<dbReference type="RefSeq" id="WP_197957865.1">
    <property type="nucleotide sequence ID" value="NZ_JACCHP010000001.1"/>
</dbReference>
<dbReference type="PANTHER" id="PTHR32114:SF2">
    <property type="entry name" value="ABC TRANSPORTER ABCH.3"/>
    <property type="match status" value="1"/>
</dbReference>
<dbReference type="PANTHER" id="PTHR32114">
    <property type="entry name" value="ABC TRANSPORTER ABCH.3"/>
    <property type="match status" value="1"/>
</dbReference>
<feature type="compositionally biased region" description="Low complexity" evidence="1">
    <location>
        <begin position="388"/>
        <end position="397"/>
    </location>
</feature>
<dbReference type="InterPro" id="IPR038729">
    <property type="entry name" value="Rad50/SbcC_AAA"/>
</dbReference>
<evidence type="ECO:0000256" key="1">
    <source>
        <dbReference type="SAM" id="MobiDB-lite"/>
    </source>
</evidence>
<dbReference type="EMBL" id="JACCHP010000001">
    <property type="protein sequence ID" value="MBH5396445.1"/>
    <property type="molecule type" value="Genomic_DNA"/>
</dbReference>
<organism evidence="3 4">
    <name type="scientific">Bradyrhizobium agreste</name>
    <dbReference type="NCBI Taxonomy" id="2751811"/>
    <lineage>
        <taxon>Bacteria</taxon>
        <taxon>Pseudomonadati</taxon>
        <taxon>Pseudomonadota</taxon>
        <taxon>Alphaproteobacteria</taxon>
        <taxon>Hyphomicrobiales</taxon>
        <taxon>Nitrobacteraceae</taxon>
        <taxon>Bradyrhizobium</taxon>
    </lineage>
</organism>
<proteinExistence type="predicted"/>
<feature type="domain" description="Rad50/SbcC-type AAA" evidence="2">
    <location>
        <begin position="8"/>
        <end position="162"/>
    </location>
</feature>
<keyword evidence="4" id="KW-1185">Reference proteome</keyword>
<name>A0ABS0PH78_9BRAD</name>
<accession>A0ABS0PH78</accession>
<dbReference type="Proteomes" id="UP000807370">
    <property type="component" value="Unassembled WGS sequence"/>
</dbReference>
<feature type="compositionally biased region" description="Basic and acidic residues" evidence="1">
    <location>
        <begin position="378"/>
        <end position="387"/>
    </location>
</feature>
<comment type="caution">
    <text evidence="3">The sequence shown here is derived from an EMBL/GenBank/DDBJ whole genome shotgun (WGS) entry which is preliminary data.</text>
</comment>
<protein>
    <submittedName>
        <fullName evidence="3">AAA family ATPase</fullName>
    </submittedName>
</protein>
<evidence type="ECO:0000259" key="2">
    <source>
        <dbReference type="Pfam" id="PF13476"/>
    </source>
</evidence>
<sequence length="397" mass="42412">MSGWYLQKVSIEGFRGINNEGAPLVIKLKPDCVNSISAPNGVGKTSIFDAVVYAITGRIPKLDELPAAEKGSSYYLNRFHAGGVGTITLTLVPAGGGAEVDVTVRRDAGGGRTVAASTGADGNAILADLNREFVLLDGKTFQDFIDLAPQKRGRSFAGLLGLKRYSALRQGFASLTNTRAFNNHFGVATKEAKQNTATVSLKRAQANIREAFTALVDDEYDPAEAETSMLAKAHSALSGIELLKPLCEGRTFEEIDPTSCVNAAKAAEGGEARAELAKILRDEARWSEALRAAPSEEDAKRLVELADARDAALKLTQGDLFRQLYSLSEIIIADDSWVDKCVCPTCDRSGAGSLRPCSPQARGLSGRGDSFGQSGPRMDQKRLESARRAGTIRTATR</sequence>
<reference evidence="3 4" key="1">
    <citation type="submission" date="2020-07" db="EMBL/GenBank/DDBJ databases">
        <title>Bradyrhizobium diversity isolated from nodules of indigenous legumes of Western Australia.</title>
        <authorList>
            <person name="Klepa M.S."/>
        </authorList>
    </citation>
    <scope>NUCLEOTIDE SEQUENCE [LARGE SCALE GENOMIC DNA]</scope>
    <source>
        <strain evidence="3 4">CNPSo 4010</strain>
    </source>
</reference>
<dbReference type="SUPFAM" id="SSF52540">
    <property type="entry name" value="P-loop containing nucleoside triphosphate hydrolases"/>
    <property type="match status" value="1"/>
</dbReference>
<evidence type="ECO:0000313" key="4">
    <source>
        <dbReference type="Proteomes" id="UP000807370"/>
    </source>
</evidence>
<dbReference type="Gene3D" id="3.40.50.300">
    <property type="entry name" value="P-loop containing nucleotide triphosphate hydrolases"/>
    <property type="match status" value="1"/>
</dbReference>
<dbReference type="Pfam" id="PF13476">
    <property type="entry name" value="AAA_23"/>
    <property type="match status" value="1"/>
</dbReference>
<dbReference type="InterPro" id="IPR027417">
    <property type="entry name" value="P-loop_NTPase"/>
</dbReference>
<evidence type="ECO:0000313" key="3">
    <source>
        <dbReference type="EMBL" id="MBH5396445.1"/>
    </source>
</evidence>
<feature type="region of interest" description="Disordered" evidence="1">
    <location>
        <begin position="349"/>
        <end position="397"/>
    </location>
</feature>
<gene>
    <name evidence="3" type="ORF">HZZ13_01270</name>
</gene>